<dbReference type="AlphaFoldDB" id="A0A9P7R5B9"/>
<proteinExistence type="predicted"/>
<keyword evidence="2" id="KW-1185">Reference proteome</keyword>
<name>A0A9P7R5B9_9PEZI</name>
<comment type="caution">
    <text evidence="1">The sequence shown here is derived from an EMBL/GenBank/DDBJ whole genome shotgun (WGS) entry which is preliminary data.</text>
</comment>
<organism evidence="1 2">
    <name type="scientific">Colletotrichum scovillei</name>
    <dbReference type="NCBI Taxonomy" id="1209932"/>
    <lineage>
        <taxon>Eukaryota</taxon>
        <taxon>Fungi</taxon>
        <taxon>Dikarya</taxon>
        <taxon>Ascomycota</taxon>
        <taxon>Pezizomycotina</taxon>
        <taxon>Sordariomycetes</taxon>
        <taxon>Hypocreomycetidae</taxon>
        <taxon>Glomerellales</taxon>
        <taxon>Glomerellaceae</taxon>
        <taxon>Colletotrichum</taxon>
        <taxon>Colletotrichum acutatum species complex</taxon>
    </lineage>
</organism>
<dbReference type="EMBL" id="JAESDN010000005">
    <property type="protein sequence ID" value="KAG7050500.1"/>
    <property type="molecule type" value="Genomic_DNA"/>
</dbReference>
<sequence length="224" mass="24482">MIAVPYRKRRCKEHREMQPVCAREARPPPLPLIRPRPSPCTTPLHPHHTLTILGDNALRERTRVWSGLWKSAAHQFQLPGTPVRIRSLNAAILRICHTLSYTSGDKVHASTPRPSRLVQITDPSARASQSGMSEATDGNAVCIGTIQPIRKLGCAVMACWLVFDFADQQQLAPTAYSSSFPIHQSVSNVDLPIAIGLKPPTASKQILVPVLLPTPASSIKPSGF</sequence>
<gene>
    <name evidence="1" type="ORF">JMJ77_013247</name>
</gene>
<evidence type="ECO:0000313" key="2">
    <source>
        <dbReference type="Proteomes" id="UP000699042"/>
    </source>
</evidence>
<evidence type="ECO:0000313" key="1">
    <source>
        <dbReference type="EMBL" id="KAG7050500.1"/>
    </source>
</evidence>
<reference evidence="1" key="1">
    <citation type="submission" date="2021-05" db="EMBL/GenBank/DDBJ databases">
        <title>Comparative genomics of three Colletotrichum scovillei strains and genetic complementation revealed genes involved fungal growth and virulence on chili pepper.</title>
        <authorList>
            <person name="Hsieh D.-K."/>
            <person name="Chuang S.-C."/>
            <person name="Chen C.-Y."/>
            <person name="Chao Y.-T."/>
            <person name="Lu M.-Y.J."/>
            <person name="Lee M.-H."/>
            <person name="Shih M.-C."/>
        </authorList>
    </citation>
    <scope>NUCLEOTIDE SEQUENCE</scope>
    <source>
        <strain evidence="1">Coll-153</strain>
    </source>
</reference>
<protein>
    <submittedName>
        <fullName evidence="1">Uncharacterized protein</fullName>
    </submittedName>
</protein>
<accession>A0A9P7R5B9</accession>
<dbReference type="Proteomes" id="UP000699042">
    <property type="component" value="Unassembled WGS sequence"/>
</dbReference>